<keyword evidence="1" id="KW-0732">Signal</keyword>
<proteinExistence type="predicted"/>
<dbReference type="HOGENOM" id="CLU_119198_0_0_1"/>
<dbReference type="AlphaFoldDB" id="A0A0C3QC61"/>
<accession>A0A0C3QC61</accession>
<keyword evidence="3" id="KW-1185">Reference proteome</keyword>
<sequence length="197" mass="20813">MKSFTGGTLVGAIISVVTAAPALTAIDPPPTCTMIYGAPIMALSESAAVNYLQLTNSGKYSDIYCGVATLTDSGYHPQWDFTGGGIGVSGCVVTSPWLTIGSSNGPRKPLYWTPTEVTTSWDAAYFKNVTAKATSSYNSTSTFLACQSKKPVTSTSKPWKLYLLTDDTPAPSGAVPLYDVEVETCAKTQLFVEPIRG</sequence>
<name>A0A0C3QC61_9AGAM</name>
<dbReference type="OrthoDB" id="3177406at2759"/>
<protein>
    <submittedName>
        <fullName evidence="2">Uncharacterized protein</fullName>
    </submittedName>
</protein>
<evidence type="ECO:0000313" key="3">
    <source>
        <dbReference type="Proteomes" id="UP000054248"/>
    </source>
</evidence>
<dbReference type="EMBL" id="KN823098">
    <property type="protein sequence ID" value="KIO22871.1"/>
    <property type="molecule type" value="Genomic_DNA"/>
</dbReference>
<reference evidence="2 3" key="1">
    <citation type="submission" date="2014-04" db="EMBL/GenBank/DDBJ databases">
        <authorList>
            <consortium name="DOE Joint Genome Institute"/>
            <person name="Kuo A."/>
            <person name="Girlanda M."/>
            <person name="Perotto S."/>
            <person name="Kohler A."/>
            <person name="Nagy L.G."/>
            <person name="Floudas D."/>
            <person name="Copeland A."/>
            <person name="Barry K.W."/>
            <person name="Cichocki N."/>
            <person name="Veneault-Fourrey C."/>
            <person name="LaButti K."/>
            <person name="Lindquist E.A."/>
            <person name="Lipzen A."/>
            <person name="Lundell T."/>
            <person name="Morin E."/>
            <person name="Murat C."/>
            <person name="Sun H."/>
            <person name="Tunlid A."/>
            <person name="Henrissat B."/>
            <person name="Grigoriev I.V."/>
            <person name="Hibbett D.S."/>
            <person name="Martin F."/>
            <person name="Nordberg H.P."/>
            <person name="Cantor M.N."/>
            <person name="Hua S.X."/>
        </authorList>
    </citation>
    <scope>NUCLEOTIDE SEQUENCE [LARGE SCALE GENOMIC DNA]</scope>
    <source>
        <strain evidence="2 3">MUT 4182</strain>
    </source>
</reference>
<organism evidence="2 3">
    <name type="scientific">Tulasnella calospora MUT 4182</name>
    <dbReference type="NCBI Taxonomy" id="1051891"/>
    <lineage>
        <taxon>Eukaryota</taxon>
        <taxon>Fungi</taxon>
        <taxon>Dikarya</taxon>
        <taxon>Basidiomycota</taxon>
        <taxon>Agaricomycotina</taxon>
        <taxon>Agaricomycetes</taxon>
        <taxon>Cantharellales</taxon>
        <taxon>Tulasnellaceae</taxon>
        <taxon>Tulasnella</taxon>
    </lineage>
</organism>
<dbReference type="Proteomes" id="UP000054248">
    <property type="component" value="Unassembled WGS sequence"/>
</dbReference>
<reference evidence="3" key="2">
    <citation type="submission" date="2015-01" db="EMBL/GenBank/DDBJ databases">
        <title>Evolutionary Origins and Diversification of the Mycorrhizal Mutualists.</title>
        <authorList>
            <consortium name="DOE Joint Genome Institute"/>
            <consortium name="Mycorrhizal Genomics Consortium"/>
            <person name="Kohler A."/>
            <person name="Kuo A."/>
            <person name="Nagy L.G."/>
            <person name="Floudas D."/>
            <person name="Copeland A."/>
            <person name="Barry K.W."/>
            <person name="Cichocki N."/>
            <person name="Veneault-Fourrey C."/>
            <person name="LaButti K."/>
            <person name="Lindquist E.A."/>
            <person name="Lipzen A."/>
            <person name="Lundell T."/>
            <person name="Morin E."/>
            <person name="Murat C."/>
            <person name="Riley R."/>
            <person name="Ohm R."/>
            <person name="Sun H."/>
            <person name="Tunlid A."/>
            <person name="Henrissat B."/>
            <person name="Grigoriev I.V."/>
            <person name="Hibbett D.S."/>
            <person name="Martin F."/>
        </authorList>
    </citation>
    <scope>NUCLEOTIDE SEQUENCE [LARGE SCALE GENOMIC DNA]</scope>
    <source>
        <strain evidence="3">MUT 4182</strain>
    </source>
</reference>
<gene>
    <name evidence="2" type="ORF">M407DRAFT_27598</name>
</gene>
<feature type="chain" id="PRO_5002180688" evidence="1">
    <location>
        <begin position="20"/>
        <end position="197"/>
    </location>
</feature>
<evidence type="ECO:0000256" key="1">
    <source>
        <dbReference type="SAM" id="SignalP"/>
    </source>
</evidence>
<evidence type="ECO:0000313" key="2">
    <source>
        <dbReference type="EMBL" id="KIO22871.1"/>
    </source>
</evidence>
<feature type="signal peptide" evidence="1">
    <location>
        <begin position="1"/>
        <end position="19"/>
    </location>
</feature>